<dbReference type="InterPro" id="IPR036365">
    <property type="entry name" value="PGBD-like_sf"/>
</dbReference>
<evidence type="ECO:0000313" key="10">
    <source>
        <dbReference type="Proteomes" id="UP000186559"/>
    </source>
</evidence>
<dbReference type="Proteomes" id="UP000186559">
    <property type="component" value="Chromosome"/>
</dbReference>
<dbReference type="InterPro" id="IPR005490">
    <property type="entry name" value="LD_TPept_cat_dom"/>
</dbReference>
<dbReference type="CDD" id="cd16913">
    <property type="entry name" value="YkuD_like"/>
    <property type="match status" value="1"/>
</dbReference>
<evidence type="ECO:0000256" key="2">
    <source>
        <dbReference type="ARBA" id="ARBA00005992"/>
    </source>
</evidence>
<dbReference type="Pfam" id="PF01471">
    <property type="entry name" value="PG_binding_1"/>
    <property type="match status" value="1"/>
</dbReference>
<dbReference type="GO" id="GO:0016740">
    <property type="term" value="F:transferase activity"/>
    <property type="evidence" value="ECO:0007669"/>
    <property type="project" value="UniProtKB-KW"/>
</dbReference>
<comment type="pathway">
    <text evidence="1 7">Cell wall biogenesis; peptidoglycan biosynthesis.</text>
</comment>
<dbReference type="Gene3D" id="1.10.101.10">
    <property type="entry name" value="PGBD-like superfamily/PGBD"/>
    <property type="match status" value="1"/>
</dbReference>
<comment type="similarity">
    <text evidence="2">Belongs to the YkuD family.</text>
</comment>
<dbReference type="STRING" id="1229727.Ga0080559_TMP3978"/>
<dbReference type="InterPro" id="IPR045380">
    <property type="entry name" value="LD_TPept_scaffold_dom"/>
</dbReference>
<dbReference type="SUPFAM" id="SSF47090">
    <property type="entry name" value="PGBD-like"/>
    <property type="match status" value="1"/>
</dbReference>
<dbReference type="GO" id="GO:0071555">
    <property type="term" value="P:cell wall organization"/>
    <property type="evidence" value="ECO:0007669"/>
    <property type="project" value="UniProtKB-UniRule"/>
</dbReference>
<evidence type="ECO:0000259" key="8">
    <source>
        <dbReference type="PROSITE" id="PS52029"/>
    </source>
</evidence>
<dbReference type="GO" id="GO:0009252">
    <property type="term" value="P:peptidoglycan biosynthetic process"/>
    <property type="evidence" value="ECO:0007669"/>
    <property type="project" value="UniProtKB-UniPathway"/>
</dbReference>
<dbReference type="GO" id="GO:0004180">
    <property type="term" value="F:carboxypeptidase activity"/>
    <property type="evidence" value="ECO:0007669"/>
    <property type="project" value="UniProtKB-ARBA"/>
</dbReference>
<dbReference type="InterPro" id="IPR036366">
    <property type="entry name" value="PGBDSf"/>
</dbReference>
<keyword evidence="10" id="KW-1185">Reference proteome</keyword>
<dbReference type="PANTHER" id="PTHR41533:SF2">
    <property type="entry name" value="BLR7131 PROTEIN"/>
    <property type="match status" value="1"/>
</dbReference>
<evidence type="ECO:0000256" key="1">
    <source>
        <dbReference type="ARBA" id="ARBA00004752"/>
    </source>
</evidence>
<dbReference type="Pfam" id="PF20142">
    <property type="entry name" value="Scaffold"/>
    <property type="match status" value="1"/>
</dbReference>
<accession>A0A1U7D9C7</accession>
<evidence type="ECO:0000256" key="3">
    <source>
        <dbReference type="ARBA" id="ARBA00022679"/>
    </source>
</evidence>
<feature type="active site" description="Nucleophile" evidence="7">
    <location>
        <position position="346"/>
    </location>
</feature>
<evidence type="ECO:0000256" key="7">
    <source>
        <dbReference type="PROSITE-ProRule" id="PRU01373"/>
    </source>
</evidence>
<dbReference type="UniPathway" id="UPA00219"/>
<organism evidence="9 10">
    <name type="scientific">Salipiger profundus</name>
    <dbReference type="NCBI Taxonomy" id="1229727"/>
    <lineage>
        <taxon>Bacteria</taxon>
        <taxon>Pseudomonadati</taxon>
        <taxon>Pseudomonadota</taxon>
        <taxon>Alphaproteobacteria</taxon>
        <taxon>Rhodobacterales</taxon>
        <taxon>Roseobacteraceae</taxon>
        <taxon>Salipiger</taxon>
    </lineage>
</organism>
<dbReference type="InterPro" id="IPR052905">
    <property type="entry name" value="LD-transpeptidase_YkuD-like"/>
</dbReference>
<proteinExistence type="inferred from homology"/>
<name>A0A1U7D9C7_9RHOB</name>
<evidence type="ECO:0000256" key="5">
    <source>
        <dbReference type="ARBA" id="ARBA00022984"/>
    </source>
</evidence>
<protein>
    <recommendedName>
        <fullName evidence="8">L,D-TPase catalytic domain-containing protein</fullName>
    </recommendedName>
</protein>
<reference evidence="9 10" key="1">
    <citation type="submission" date="2016-03" db="EMBL/GenBank/DDBJ databases">
        <title>Deep-sea bacteria in the southern Pacific.</title>
        <authorList>
            <person name="Tang K."/>
        </authorList>
    </citation>
    <scope>NUCLEOTIDE SEQUENCE [LARGE SCALE GENOMIC DNA]</scope>
    <source>
        <strain evidence="9 10">JLT2016</strain>
    </source>
</reference>
<evidence type="ECO:0000256" key="6">
    <source>
        <dbReference type="ARBA" id="ARBA00023316"/>
    </source>
</evidence>
<dbReference type="GO" id="GO:0008360">
    <property type="term" value="P:regulation of cell shape"/>
    <property type="evidence" value="ECO:0007669"/>
    <property type="project" value="UniProtKB-UniRule"/>
</dbReference>
<dbReference type="AlphaFoldDB" id="A0A1U7D9C7"/>
<keyword evidence="3" id="KW-0808">Transferase</keyword>
<dbReference type="PANTHER" id="PTHR41533">
    <property type="entry name" value="L,D-TRANSPEPTIDASE HI_1667-RELATED"/>
    <property type="match status" value="1"/>
</dbReference>
<feature type="active site" description="Proton donor/acceptor" evidence="7">
    <location>
        <position position="327"/>
    </location>
</feature>
<evidence type="ECO:0000256" key="4">
    <source>
        <dbReference type="ARBA" id="ARBA00022960"/>
    </source>
</evidence>
<gene>
    <name evidence="9" type="ORF">Ga0080559_TMP3978</name>
</gene>
<sequence length="435" mass="48509">MRSVRGDRARGQLEITLSETYLRYAHDLNGGVLDGRRVNSGTKRGPQRLPSEALLERLEQGDPQVVLKGLAPQGPEYTRLMRAKLTLEQEIARGGWGQAVTGDKFEPGQSGPAVVALRDRLAAMGYLARSASPRYDGALSDAVAQFQTDHGLKVDGIAGPSTLAEINVPAVDRLKSVIVAMERERWLNAPEGLGKRHVLVNVADFQTRIIDDGKTTFETRSVVGHRDADRQTPEFSDTMEHMVINPSWYVPRSIVVKEYLPMLRRNPGAVSHLEITDSRGRRVNRGRGFSQYTKANFPFSMRQPPGPRNALGQVKFMFPNKYNIYLHDTPAKHLFNETERAYSHGCVRLGDPKDFAYALLSLQTDDPQGLFERKLRTQSEARVNLEQPVPVHLIYRTAFTKAKGPVNFRKDIYGRDAKLWDALSAAGVALAAPRS</sequence>
<dbReference type="EMBL" id="CP014796">
    <property type="protein sequence ID" value="APX24774.1"/>
    <property type="molecule type" value="Genomic_DNA"/>
</dbReference>
<keyword evidence="6 7" id="KW-0961">Cell wall biogenesis/degradation</keyword>
<dbReference type="PROSITE" id="PS52029">
    <property type="entry name" value="LD_TPASE"/>
    <property type="match status" value="1"/>
</dbReference>
<dbReference type="Pfam" id="PF03734">
    <property type="entry name" value="YkuD"/>
    <property type="match status" value="1"/>
</dbReference>
<dbReference type="SUPFAM" id="SSF141523">
    <property type="entry name" value="L,D-transpeptidase catalytic domain-like"/>
    <property type="match status" value="1"/>
</dbReference>
<dbReference type="KEGG" id="tpro:Ga0080559_TMP3978"/>
<feature type="domain" description="L,D-TPase catalytic" evidence="8">
    <location>
        <begin position="196"/>
        <end position="371"/>
    </location>
</feature>
<dbReference type="InterPro" id="IPR038063">
    <property type="entry name" value="Transpep_catalytic_dom"/>
</dbReference>
<dbReference type="Gene3D" id="2.40.440.10">
    <property type="entry name" value="L,D-transpeptidase catalytic domain-like"/>
    <property type="match status" value="1"/>
</dbReference>
<evidence type="ECO:0000313" key="9">
    <source>
        <dbReference type="EMBL" id="APX24774.1"/>
    </source>
</evidence>
<dbReference type="InterPro" id="IPR002477">
    <property type="entry name" value="Peptidoglycan-bd-like"/>
</dbReference>
<keyword evidence="4 7" id="KW-0133">Cell shape</keyword>
<keyword evidence="5 7" id="KW-0573">Peptidoglycan synthesis</keyword>